<keyword evidence="3" id="KW-1185">Reference proteome</keyword>
<comment type="caution">
    <text evidence="2">The sequence shown here is derived from an EMBL/GenBank/DDBJ whole genome shotgun (WGS) entry which is preliminary data.</text>
</comment>
<gene>
    <name evidence="2" type="ORF">H2200_010248</name>
</gene>
<reference evidence="2" key="1">
    <citation type="submission" date="2022-10" db="EMBL/GenBank/DDBJ databases">
        <title>Culturing micro-colonial fungi from biological soil crusts in the Mojave desert and describing Neophaeococcomyces mojavensis, and introducing the new genera and species Taxawa tesnikishii.</title>
        <authorList>
            <person name="Kurbessoian T."/>
            <person name="Stajich J.E."/>
        </authorList>
    </citation>
    <scope>NUCLEOTIDE SEQUENCE</scope>
    <source>
        <strain evidence="2">TK_41</strain>
    </source>
</reference>
<sequence>METASAAPKDQTVKIRGEYGMPSTSRRRPPKKPSKPPKQQCGESLGFGIILASKARFAEAKPVLMARATFDLQLRNFLLADNRGYTAGLSKSDLALVQSVVISEIPFNRTVYDDDVDLMVPSLRKLFVYDDRATRLEGLFQEFEDAPSWYPFLKMLRYLWSRARFGDLLRHVKKVAQRNKETAQFVLVERYAYFQDGFSVVSARLELLVFFTDGKQVVYFDLVKEVVWIQSNYRSKILGPDYALPGMIDAIEETI</sequence>
<dbReference type="Proteomes" id="UP001172673">
    <property type="component" value="Unassembled WGS sequence"/>
</dbReference>
<evidence type="ECO:0000313" key="3">
    <source>
        <dbReference type="Proteomes" id="UP001172673"/>
    </source>
</evidence>
<dbReference type="AlphaFoldDB" id="A0AA38X2F9"/>
<accession>A0AA38X2F9</accession>
<evidence type="ECO:0000313" key="2">
    <source>
        <dbReference type="EMBL" id="KAJ9605591.1"/>
    </source>
</evidence>
<protein>
    <submittedName>
        <fullName evidence="2">Uncharacterized protein</fullName>
    </submittedName>
</protein>
<organism evidence="2 3">
    <name type="scientific">Cladophialophora chaetospira</name>
    <dbReference type="NCBI Taxonomy" id="386627"/>
    <lineage>
        <taxon>Eukaryota</taxon>
        <taxon>Fungi</taxon>
        <taxon>Dikarya</taxon>
        <taxon>Ascomycota</taxon>
        <taxon>Pezizomycotina</taxon>
        <taxon>Eurotiomycetes</taxon>
        <taxon>Chaetothyriomycetidae</taxon>
        <taxon>Chaetothyriales</taxon>
        <taxon>Herpotrichiellaceae</taxon>
        <taxon>Cladophialophora</taxon>
    </lineage>
</organism>
<name>A0AA38X2F9_9EURO</name>
<feature type="region of interest" description="Disordered" evidence="1">
    <location>
        <begin position="1"/>
        <end position="42"/>
    </location>
</feature>
<evidence type="ECO:0000256" key="1">
    <source>
        <dbReference type="SAM" id="MobiDB-lite"/>
    </source>
</evidence>
<proteinExistence type="predicted"/>
<feature type="compositionally biased region" description="Basic residues" evidence="1">
    <location>
        <begin position="25"/>
        <end position="35"/>
    </location>
</feature>
<dbReference type="EMBL" id="JAPDRK010000016">
    <property type="protein sequence ID" value="KAJ9605591.1"/>
    <property type="molecule type" value="Genomic_DNA"/>
</dbReference>